<dbReference type="Proteomes" id="UP000669903">
    <property type="component" value="Unassembled WGS sequence"/>
</dbReference>
<protein>
    <submittedName>
        <fullName evidence="11">B3GLT glucosyltransferase</fullName>
    </submittedName>
</protein>
<evidence type="ECO:0000313" key="12">
    <source>
        <dbReference type="Proteomes" id="UP000669903"/>
    </source>
</evidence>
<evidence type="ECO:0000313" key="11">
    <source>
        <dbReference type="EMBL" id="KAG5330388.1"/>
    </source>
</evidence>
<dbReference type="GO" id="GO:0016020">
    <property type="term" value="C:membrane"/>
    <property type="evidence" value="ECO:0007669"/>
    <property type="project" value="UniProtKB-SubCell"/>
</dbReference>
<dbReference type="AlphaFoldDB" id="A0A836G1Z9"/>
<keyword evidence="8" id="KW-0472">Membrane</keyword>
<evidence type="ECO:0000259" key="10">
    <source>
        <dbReference type="Pfam" id="PF02434"/>
    </source>
</evidence>
<evidence type="ECO:0000256" key="8">
    <source>
        <dbReference type="ARBA" id="ARBA00023136"/>
    </source>
</evidence>
<dbReference type="InterPro" id="IPR003378">
    <property type="entry name" value="Fringe-like_glycosylTrfase"/>
</dbReference>
<comment type="caution">
    <text evidence="11">The sequence shown here is derived from an EMBL/GenBank/DDBJ whole genome shotgun (WGS) entry which is preliminary data.</text>
</comment>
<keyword evidence="4 11" id="KW-0808">Transferase</keyword>
<keyword evidence="3" id="KW-0328">Glycosyltransferase</keyword>
<feature type="non-terminal residue" evidence="11">
    <location>
        <position position="576"/>
    </location>
</feature>
<evidence type="ECO:0000256" key="4">
    <source>
        <dbReference type="ARBA" id="ARBA00022679"/>
    </source>
</evidence>
<dbReference type="GO" id="GO:0016757">
    <property type="term" value="F:glycosyltransferase activity"/>
    <property type="evidence" value="ECO:0007669"/>
    <property type="project" value="UniProtKB-KW"/>
</dbReference>
<evidence type="ECO:0000256" key="9">
    <source>
        <dbReference type="ARBA" id="ARBA00037847"/>
    </source>
</evidence>
<gene>
    <name evidence="11" type="primary">B3glct</name>
    <name evidence="11" type="ORF">G6Z76_0013345</name>
</gene>
<evidence type="ECO:0000256" key="1">
    <source>
        <dbReference type="ARBA" id="ARBA00004606"/>
    </source>
</evidence>
<evidence type="ECO:0000256" key="6">
    <source>
        <dbReference type="ARBA" id="ARBA00022968"/>
    </source>
</evidence>
<evidence type="ECO:0000256" key="7">
    <source>
        <dbReference type="ARBA" id="ARBA00022989"/>
    </source>
</evidence>
<dbReference type="GO" id="GO:0012505">
    <property type="term" value="C:endomembrane system"/>
    <property type="evidence" value="ECO:0007669"/>
    <property type="project" value="UniProtKB-SubCell"/>
</dbReference>
<feature type="domain" description="Fringe-like glycosyltransferase" evidence="10">
    <location>
        <begin position="204"/>
        <end position="315"/>
    </location>
</feature>
<evidence type="ECO:0000256" key="5">
    <source>
        <dbReference type="ARBA" id="ARBA00022692"/>
    </source>
</evidence>
<sequence>MTMYHFVYDLKFFGVTLDKRDEFSEEAEVVRDMDLITDCCRWIWETFMASYSTARAAKPKHVATKPHIVLTLYPGNKKLPRSVPNQYHICICNVLRVEIKTSVFIDHTGCVKETSRIKAVLTLITSIPSRTPSTEPDKVTIVILSQKEGYNAAHADYLRENIYEQADALEKELPHIVLSHKLNIKGSWTIVPLLTYLSGEFPDVEWFFFCLENTVIRLEKLLDVLGKFSSSQDVWMGYALYDREPTIIHHFAQHTKKFKYPHIASGFAMSVTLLKSLSKQISKGKEPKADFSIDVSYEFATFVLNRTGVKLTHVSKLCIVSASDCATYPRFFHSCSSSVTPENIYFAVKTCAKFHLDRIPVIKKLWAKYDLNIGYFSDAADKNLREAYIVPNTTEGHCAKTYAILQEASKILKRRNFDWLAIVDDDTIFSVVRLLNLLTCYNPKHLVAIGERYGFRIWDRHHGYQYLTGGAGVVLSAPLVQLIVEPGVCTCPSATTPDDMHLFGLCLLRLRVEGVHSPMFHQAQPIDYPYAYLASQEPISFHRFWSVDPKAVYNDWFAEVDKVLPLAGTPLTHTEL</sequence>
<dbReference type="EMBL" id="JAANIC010005836">
    <property type="protein sequence ID" value="KAG5330388.1"/>
    <property type="molecule type" value="Genomic_DNA"/>
</dbReference>
<keyword evidence="12" id="KW-1185">Reference proteome</keyword>
<feature type="domain" description="Fringe-like glycosyltransferase" evidence="10">
    <location>
        <begin position="339"/>
        <end position="546"/>
    </location>
</feature>
<feature type="non-terminal residue" evidence="11">
    <location>
        <position position="1"/>
    </location>
</feature>
<dbReference type="Gene3D" id="3.90.550.50">
    <property type="match status" value="2"/>
</dbReference>
<proteinExistence type="inferred from homology"/>
<dbReference type="Pfam" id="PF02434">
    <property type="entry name" value="Fringe"/>
    <property type="match status" value="2"/>
</dbReference>
<keyword evidence="7" id="KW-1133">Transmembrane helix</keyword>
<comment type="similarity">
    <text evidence="2">Belongs to the glycosyltransferase 31 family.</text>
</comment>
<organism evidence="11 12">
    <name type="scientific">Acromyrmex charruanus</name>
    <dbReference type="NCBI Taxonomy" id="2715315"/>
    <lineage>
        <taxon>Eukaryota</taxon>
        <taxon>Metazoa</taxon>
        <taxon>Ecdysozoa</taxon>
        <taxon>Arthropoda</taxon>
        <taxon>Hexapoda</taxon>
        <taxon>Insecta</taxon>
        <taxon>Pterygota</taxon>
        <taxon>Neoptera</taxon>
        <taxon>Endopterygota</taxon>
        <taxon>Hymenoptera</taxon>
        <taxon>Apocrita</taxon>
        <taxon>Aculeata</taxon>
        <taxon>Formicoidea</taxon>
        <taxon>Formicidae</taxon>
        <taxon>Myrmicinae</taxon>
        <taxon>Acromyrmex</taxon>
    </lineage>
</organism>
<name>A0A836G1Z9_9HYME</name>
<evidence type="ECO:0000256" key="2">
    <source>
        <dbReference type="ARBA" id="ARBA00008661"/>
    </source>
</evidence>
<accession>A0A836G1Z9</accession>
<dbReference type="PANTHER" id="PTHR10811">
    <property type="entry name" value="FRINGE-RELATED"/>
    <property type="match status" value="1"/>
</dbReference>
<comment type="subcellular location">
    <subcellularLocation>
        <location evidence="9">Endomembrane system</location>
        <topology evidence="9">Single-pass membrane protein</topology>
    </subcellularLocation>
    <subcellularLocation>
        <location evidence="1">Membrane</location>
        <topology evidence="1">Single-pass type II membrane protein</topology>
    </subcellularLocation>
</comment>
<keyword evidence="5" id="KW-0812">Transmembrane</keyword>
<evidence type="ECO:0000256" key="3">
    <source>
        <dbReference type="ARBA" id="ARBA00022676"/>
    </source>
</evidence>
<reference evidence="11" key="1">
    <citation type="submission" date="2020-03" db="EMBL/GenBank/DDBJ databases">
        <title>Relaxed selection underlies rapid genomic changes in the transitions from sociality to social parasitism in ants.</title>
        <authorList>
            <person name="Bi X."/>
        </authorList>
    </citation>
    <scope>NUCLEOTIDE SEQUENCE</scope>
    <source>
        <strain evidence="11">BGI-DK2014a</strain>
        <tissue evidence="11">Whole body</tissue>
    </source>
</reference>
<keyword evidence="6" id="KW-0735">Signal-anchor</keyword>